<dbReference type="EMBL" id="JBHTAA010000015">
    <property type="protein sequence ID" value="MFC7205405.1"/>
    <property type="molecule type" value="Genomic_DNA"/>
</dbReference>
<protein>
    <submittedName>
        <fullName evidence="5">Acyltransferase</fullName>
        <ecNumber evidence="5">2.3.1.-</ecNumber>
    </submittedName>
</protein>
<dbReference type="Proteomes" id="UP001596481">
    <property type="component" value="Unassembled WGS sequence"/>
</dbReference>
<dbReference type="GO" id="GO:0009085">
    <property type="term" value="P:lysine biosynthetic process"/>
    <property type="evidence" value="ECO:0007669"/>
    <property type="project" value="UniProtKB-KW"/>
</dbReference>
<evidence type="ECO:0000256" key="2">
    <source>
        <dbReference type="ARBA" id="ARBA00022679"/>
    </source>
</evidence>
<accession>A0ABD5ZK89</accession>
<keyword evidence="6" id="KW-1185">Reference proteome</keyword>
<evidence type="ECO:0000313" key="5">
    <source>
        <dbReference type="EMBL" id="MFC7205405.1"/>
    </source>
</evidence>
<dbReference type="CDD" id="cd03358">
    <property type="entry name" value="LbH_WxcM_N_like"/>
    <property type="match status" value="1"/>
</dbReference>
<dbReference type="InterPro" id="IPR011004">
    <property type="entry name" value="Trimer_LpxA-like_sf"/>
</dbReference>
<gene>
    <name evidence="5" type="ORF">ACFQJC_17985</name>
</gene>
<keyword evidence="1" id="KW-0028">Amino-acid biosynthesis</keyword>
<evidence type="ECO:0000256" key="3">
    <source>
        <dbReference type="ARBA" id="ARBA00022915"/>
    </source>
</evidence>
<keyword evidence="2 5" id="KW-0808">Transferase</keyword>
<keyword evidence="5" id="KW-0012">Acyltransferase</keyword>
<sequence>MSAESEAGSLIDEGVTVGYGDGSEPTIGERARIRAGSIIYHDVEIGDDFITGHNVLVREHTTIGDKVLIGTNSVVDGNTTIGSHVSIQTNVYIPTNTHIGNDVFVGPGVVMTNDMYPVRSEYELTGPTIEDNASVGANATILPGVTIGEGAFVAAGAVVVEDVPPRVLAVGAPATYRELPAPLQGDNTIHR</sequence>
<dbReference type="PANTHER" id="PTHR43300:SF10">
    <property type="entry name" value="2,3,4,5-TETRAHYDROPYRIDINE-2,6-DICARBOXYLATE N-ACETYLTRANSFERASE"/>
    <property type="match status" value="1"/>
</dbReference>
<dbReference type="Gene3D" id="2.160.10.10">
    <property type="entry name" value="Hexapeptide repeat proteins"/>
    <property type="match status" value="1"/>
</dbReference>
<dbReference type="PANTHER" id="PTHR43300">
    <property type="entry name" value="ACETYLTRANSFERASE"/>
    <property type="match status" value="1"/>
</dbReference>
<dbReference type="RefSeq" id="WP_390226064.1">
    <property type="nucleotide sequence ID" value="NZ_JBHTAA010000015.1"/>
</dbReference>
<evidence type="ECO:0000313" key="6">
    <source>
        <dbReference type="Proteomes" id="UP001596481"/>
    </source>
</evidence>
<evidence type="ECO:0000256" key="4">
    <source>
        <dbReference type="ARBA" id="ARBA00023154"/>
    </source>
</evidence>
<organism evidence="5 6">
    <name type="scientific">Haloferax namakaokahaiae</name>
    <dbReference type="NCBI Taxonomy" id="1748331"/>
    <lineage>
        <taxon>Archaea</taxon>
        <taxon>Methanobacteriati</taxon>
        <taxon>Methanobacteriota</taxon>
        <taxon>Stenosarchaea group</taxon>
        <taxon>Halobacteria</taxon>
        <taxon>Halobacteriales</taxon>
        <taxon>Haloferacaceae</taxon>
        <taxon>Haloferax</taxon>
    </lineage>
</organism>
<proteinExistence type="predicted"/>
<dbReference type="AlphaFoldDB" id="A0ABD5ZK89"/>
<dbReference type="InterPro" id="IPR050179">
    <property type="entry name" value="Trans_hexapeptide_repeat"/>
</dbReference>
<dbReference type="InterPro" id="IPR018357">
    <property type="entry name" value="Hexapep_transf_CS"/>
</dbReference>
<dbReference type="Pfam" id="PF00132">
    <property type="entry name" value="Hexapep"/>
    <property type="match status" value="2"/>
</dbReference>
<dbReference type="SUPFAM" id="SSF51161">
    <property type="entry name" value="Trimeric LpxA-like enzymes"/>
    <property type="match status" value="1"/>
</dbReference>
<keyword evidence="4" id="KW-0457">Lysine biosynthesis</keyword>
<dbReference type="PROSITE" id="PS00101">
    <property type="entry name" value="HEXAPEP_TRANSFERASES"/>
    <property type="match status" value="1"/>
</dbReference>
<dbReference type="InterPro" id="IPR001451">
    <property type="entry name" value="Hexapep"/>
</dbReference>
<dbReference type="GO" id="GO:0016746">
    <property type="term" value="F:acyltransferase activity"/>
    <property type="evidence" value="ECO:0007669"/>
    <property type="project" value="UniProtKB-KW"/>
</dbReference>
<name>A0ABD5ZK89_9EURY</name>
<comment type="caution">
    <text evidence="5">The sequence shown here is derived from an EMBL/GenBank/DDBJ whole genome shotgun (WGS) entry which is preliminary data.</text>
</comment>
<dbReference type="EC" id="2.3.1.-" evidence="5"/>
<evidence type="ECO:0000256" key="1">
    <source>
        <dbReference type="ARBA" id="ARBA00022605"/>
    </source>
</evidence>
<keyword evidence="3" id="KW-0220">Diaminopimelate biosynthesis</keyword>
<reference evidence="5 6" key="1">
    <citation type="journal article" date="2019" name="Int. J. Syst. Evol. Microbiol.">
        <title>The Global Catalogue of Microorganisms (GCM) 10K type strain sequencing project: providing services to taxonomists for standard genome sequencing and annotation.</title>
        <authorList>
            <consortium name="The Broad Institute Genomics Platform"/>
            <consortium name="The Broad Institute Genome Sequencing Center for Infectious Disease"/>
            <person name="Wu L."/>
            <person name="Ma J."/>
        </authorList>
    </citation>
    <scope>NUCLEOTIDE SEQUENCE [LARGE SCALE GENOMIC DNA]</scope>
    <source>
        <strain evidence="5 6">DSM 29988</strain>
    </source>
</reference>
<dbReference type="GO" id="GO:0019877">
    <property type="term" value="P:diaminopimelate biosynthetic process"/>
    <property type="evidence" value="ECO:0007669"/>
    <property type="project" value="UniProtKB-KW"/>
</dbReference>